<dbReference type="RefSeq" id="WP_379838405.1">
    <property type="nucleotide sequence ID" value="NZ_JBHRYQ010000001.1"/>
</dbReference>
<evidence type="ECO:0000313" key="13">
    <source>
        <dbReference type="Proteomes" id="UP001595616"/>
    </source>
</evidence>
<evidence type="ECO:0000256" key="10">
    <source>
        <dbReference type="NCBIfam" id="TIGR02150"/>
    </source>
</evidence>
<evidence type="ECO:0000256" key="6">
    <source>
        <dbReference type="ARBA" id="ARBA00022842"/>
    </source>
</evidence>
<dbReference type="HAMAP" id="MF_00202">
    <property type="entry name" value="Idi"/>
    <property type="match status" value="1"/>
</dbReference>
<keyword evidence="13" id="KW-1185">Reference proteome</keyword>
<evidence type="ECO:0000256" key="8">
    <source>
        <dbReference type="ARBA" id="ARBA00023229"/>
    </source>
</evidence>
<dbReference type="SUPFAM" id="SSF55811">
    <property type="entry name" value="Nudix"/>
    <property type="match status" value="1"/>
</dbReference>
<organism evidence="12 13">
    <name type="scientific">Lacihabitans lacunae</name>
    <dbReference type="NCBI Taxonomy" id="1028214"/>
    <lineage>
        <taxon>Bacteria</taxon>
        <taxon>Pseudomonadati</taxon>
        <taxon>Bacteroidota</taxon>
        <taxon>Cytophagia</taxon>
        <taxon>Cytophagales</taxon>
        <taxon>Leadbetterellaceae</taxon>
        <taxon>Lacihabitans</taxon>
    </lineage>
</organism>
<evidence type="ECO:0000256" key="4">
    <source>
        <dbReference type="ARBA" id="ARBA00022490"/>
    </source>
</evidence>
<comment type="caution">
    <text evidence="12">The sequence shown here is derived from an EMBL/GenBank/DDBJ whole genome shotgun (WGS) entry which is preliminary data.</text>
</comment>
<comment type="similarity">
    <text evidence="2">Belongs to the IPP isomerase type 1 family.</text>
</comment>
<evidence type="ECO:0000256" key="5">
    <source>
        <dbReference type="ARBA" id="ARBA00022723"/>
    </source>
</evidence>
<dbReference type="GO" id="GO:0004452">
    <property type="term" value="F:isopentenyl-diphosphate delta-isomerase activity"/>
    <property type="evidence" value="ECO:0007669"/>
    <property type="project" value="UniProtKB-EC"/>
</dbReference>
<comment type="pathway">
    <text evidence="1">Isoprenoid biosynthesis; dimethylallyl diphosphate biosynthesis; dimethylallyl diphosphate from isopentenyl diphosphate: step 1/1.</text>
</comment>
<dbReference type="NCBIfam" id="TIGR02150">
    <property type="entry name" value="IPP_isom_1"/>
    <property type="match status" value="1"/>
</dbReference>
<dbReference type="EC" id="5.3.3.2" evidence="3 10"/>
<evidence type="ECO:0000256" key="1">
    <source>
        <dbReference type="ARBA" id="ARBA00004826"/>
    </source>
</evidence>
<dbReference type="Proteomes" id="UP001595616">
    <property type="component" value="Unassembled WGS sequence"/>
</dbReference>
<dbReference type="Pfam" id="PF00293">
    <property type="entry name" value="NUDIX"/>
    <property type="match status" value="1"/>
</dbReference>
<keyword evidence="7" id="KW-0464">Manganese</keyword>
<keyword evidence="5" id="KW-0479">Metal-binding</keyword>
<evidence type="ECO:0000256" key="7">
    <source>
        <dbReference type="ARBA" id="ARBA00023211"/>
    </source>
</evidence>
<keyword evidence="4" id="KW-0963">Cytoplasm</keyword>
<dbReference type="EMBL" id="JBHRYQ010000001">
    <property type="protein sequence ID" value="MFC3811568.1"/>
    <property type="molecule type" value="Genomic_DNA"/>
</dbReference>
<proteinExistence type="inferred from homology"/>
<dbReference type="InterPro" id="IPR015797">
    <property type="entry name" value="NUDIX_hydrolase-like_dom_sf"/>
</dbReference>
<dbReference type="NCBIfam" id="NF002995">
    <property type="entry name" value="PRK03759.1"/>
    <property type="match status" value="1"/>
</dbReference>
<dbReference type="InterPro" id="IPR056375">
    <property type="entry name" value="Idi_bact"/>
</dbReference>
<protein>
    <recommendedName>
        <fullName evidence="3 10">Isopentenyl-diphosphate delta-isomerase</fullName>
        <ecNumber evidence="3 10">5.3.3.2</ecNumber>
    </recommendedName>
</protein>
<dbReference type="InterPro" id="IPR011876">
    <property type="entry name" value="IsopentenylPP_isomerase_typ1"/>
</dbReference>
<dbReference type="PIRSF" id="PIRSF018427">
    <property type="entry name" value="Isopntndiph_ism"/>
    <property type="match status" value="1"/>
</dbReference>
<feature type="domain" description="Nudix hydrolase" evidence="11">
    <location>
        <begin position="30"/>
        <end position="162"/>
    </location>
</feature>
<evidence type="ECO:0000256" key="3">
    <source>
        <dbReference type="ARBA" id="ARBA00012057"/>
    </source>
</evidence>
<reference evidence="13" key="1">
    <citation type="journal article" date="2019" name="Int. J. Syst. Evol. Microbiol.">
        <title>The Global Catalogue of Microorganisms (GCM) 10K type strain sequencing project: providing services to taxonomists for standard genome sequencing and annotation.</title>
        <authorList>
            <consortium name="The Broad Institute Genomics Platform"/>
            <consortium name="The Broad Institute Genome Sequencing Center for Infectious Disease"/>
            <person name="Wu L."/>
            <person name="Ma J."/>
        </authorList>
    </citation>
    <scope>NUCLEOTIDE SEQUENCE [LARGE SCALE GENOMIC DNA]</scope>
    <source>
        <strain evidence="13">CECT 7956</strain>
    </source>
</reference>
<evidence type="ECO:0000313" key="12">
    <source>
        <dbReference type="EMBL" id="MFC3811568.1"/>
    </source>
</evidence>
<dbReference type="PANTHER" id="PTHR10885:SF0">
    <property type="entry name" value="ISOPENTENYL-DIPHOSPHATE DELTA-ISOMERASE"/>
    <property type="match status" value="1"/>
</dbReference>
<evidence type="ECO:0000256" key="2">
    <source>
        <dbReference type="ARBA" id="ARBA00007579"/>
    </source>
</evidence>
<dbReference type="Gene3D" id="3.90.79.10">
    <property type="entry name" value="Nucleoside Triphosphate Pyrophosphohydrolase"/>
    <property type="match status" value="1"/>
</dbReference>
<dbReference type="PROSITE" id="PS51462">
    <property type="entry name" value="NUDIX"/>
    <property type="match status" value="1"/>
</dbReference>
<keyword evidence="9 12" id="KW-0413">Isomerase</keyword>
<gene>
    <name evidence="12" type="primary">idi</name>
    <name evidence="12" type="ORF">ACFOOI_12980</name>
</gene>
<dbReference type="PANTHER" id="PTHR10885">
    <property type="entry name" value="ISOPENTENYL-DIPHOSPHATE DELTA-ISOMERASE"/>
    <property type="match status" value="1"/>
</dbReference>
<sequence>MQNPIYIPIVNSQDEIIGHGEKLEVHKLGQLHRAFSILVFNKKRELLIHQRALHKYHSGGLWTNTCCGHPNEGEEMQAAVIRRLIEEMGFGCELNYSFKFHYKADFENGLTENEIDHVYVGEFEGDFKVNPDEVADYKWVDMETVLHDVTISPEKYTVWFKEILKREEVENLV</sequence>
<dbReference type="CDD" id="cd02885">
    <property type="entry name" value="NUDIX_IPP_Isomerase"/>
    <property type="match status" value="1"/>
</dbReference>
<name>A0ABV7YZG1_9BACT</name>
<dbReference type="InterPro" id="IPR000086">
    <property type="entry name" value="NUDIX_hydrolase_dom"/>
</dbReference>
<evidence type="ECO:0000259" key="11">
    <source>
        <dbReference type="PROSITE" id="PS51462"/>
    </source>
</evidence>
<keyword evidence="8" id="KW-0414">Isoprene biosynthesis</keyword>
<keyword evidence="6" id="KW-0460">Magnesium</keyword>
<evidence type="ECO:0000256" key="9">
    <source>
        <dbReference type="ARBA" id="ARBA00023235"/>
    </source>
</evidence>
<accession>A0ABV7YZG1</accession>